<name>A0A2A5JNQ8_PSEO7</name>
<protein>
    <submittedName>
        <fullName evidence="2">Uncharacterized protein</fullName>
    </submittedName>
</protein>
<keyword evidence="1" id="KW-0732">Signal</keyword>
<dbReference type="RefSeq" id="WP_099642599.1">
    <property type="nucleotide sequence ID" value="NZ_NKHF01000062.1"/>
</dbReference>
<feature type="chain" id="PRO_5013263846" evidence="1">
    <location>
        <begin position="21"/>
        <end position="192"/>
    </location>
</feature>
<reference evidence="3" key="1">
    <citation type="journal article" date="2019" name="Genome Announc.">
        <title>Draft Genome Sequence of Pseudoalteromonas piscicida Strain 36Y ROTHPW, an Hypersaline Seawater Isolate from the South Coast of Sonora, Mexico.</title>
        <authorList>
            <person name="Sanchez-Diaz R."/>
            <person name="Molina-Garza Z.J."/>
            <person name="Cruz-Suarez L.E."/>
            <person name="Selvin J."/>
            <person name="Kiran G.S."/>
            <person name="Ibarra-Gamez J.C."/>
            <person name="Gomez-Gil B."/>
            <person name="Galaviz-Silva L."/>
        </authorList>
    </citation>
    <scope>NUCLEOTIDE SEQUENCE [LARGE SCALE GENOMIC DNA]</scope>
    <source>
        <strain evidence="3">36Y_RITHPW</strain>
    </source>
</reference>
<feature type="signal peptide" evidence="1">
    <location>
        <begin position="1"/>
        <end position="20"/>
    </location>
</feature>
<keyword evidence="3" id="KW-1185">Reference proteome</keyword>
<sequence>MKGLKVLSLAMMLASTYANAKSDVSVRDEVRNDFLNDQILVQSLEQFNAYPNDEQSALQARAILSEKLHSLSTRYNLTIEQVDAIIMNQTIKLDVDSFDSNVVILGKPDVERITVHCDDDCKNAAYSGHFTGWAETAASNNNVGYGEHFNIGYDDGSVRQFLRTTRTQRIVLKMDKVIFEKIVKRPGEHDSF</sequence>
<evidence type="ECO:0000313" key="2">
    <source>
        <dbReference type="EMBL" id="PCK31082.1"/>
    </source>
</evidence>
<evidence type="ECO:0000313" key="3">
    <source>
        <dbReference type="Proteomes" id="UP000228621"/>
    </source>
</evidence>
<accession>A0A2A5JNQ8</accession>
<proteinExistence type="predicted"/>
<gene>
    <name evidence="2" type="ORF">CEX98_13555</name>
</gene>
<evidence type="ECO:0000256" key="1">
    <source>
        <dbReference type="SAM" id="SignalP"/>
    </source>
</evidence>
<organism evidence="2 3">
    <name type="scientific">Pseudoalteromonas piscicida</name>
    <dbReference type="NCBI Taxonomy" id="43662"/>
    <lineage>
        <taxon>Bacteria</taxon>
        <taxon>Pseudomonadati</taxon>
        <taxon>Pseudomonadota</taxon>
        <taxon>Gammaproteobacteria</taxon>
        <taxon>Alteromonadales</taxon>
        <taxon>Pseudoalteromonadaceae</taxon>
        <taxon>Pseudoalteromonas</taxon>
    </lineage>
</organism>
<dbReference type="EMBL" id="NKHF01000062">
    <property type="protein sequence ID" value="PCK31082.1"/>
    <property type="molecule type" value="Genomic_DNA"/>
</dbReference>
<comment type="caution">
    <text evidence="2">The sequence shown here is derived from an EMBL/GenBank/DDBJ whole genome shotgun (WGS) entry which is preliminary data.</text>
</comment>
<dbReference type="AlphaFoldDB" id="A0A2A5JNQ8"/>
<dbReference type="Proteomes" id="UP000228621">
    <property type="component" value="Unassembled WGS sequence"/>
</dbReference>